<evidence type="ECO:0000259" key="9">
    <source>
        <dbReference type="Pfam" id="PF00171"/>
    </source>
</evidence>
<evidence type="ECO:0000256" key="4">
    <source>
        <dbReference type="ARBA" id="ARBA00022958"/>
    </source>
</evidence>
<dbReference type="InterPro" id="IPR016161">
    <property type="entry name" value="Ald_DH/histidinol_DH"/>
</dbReference>
<reference evidence="10 11" key="1">
    <citation type="submission" date="2019-09" db="EMBL/GenBank/DDBJ databases">
        <title>Genome sequencing of Ng87 strain.</title>
        <authorList>
            <person name="Karasev E.S."/>
            <person name="Andronov E."/>
        </authorList>
    </citation>
    <scope>NUCLEOTIDE SEQUENCE [LARGE SCALE GENOMIC DNA]</scope>
    <source>
        <strain evidence="10 11">Ng87</strain>
    </source>
</reference>
<evidence type="ECO:0000256" key="5">
    <source>
        <dbReference type="ARBA" id="ARBA00023002"/>
    </source>
</evidence>
<dbReference type="Gene3D" id="3.40.309.10">
    <property type="entry name" value="Aldehyde Dehydrogenase, Chain A, domain 2"/>
    <property type="match status" value="1"/>
</dbReference>
<dbReference type="InterPro" id="IPR016162">
    <property type="entry name" value="Ald_DH_N"/>
</dbReference>
<gene>
    <name evidence="10" type="ORF">F4V91_33200</name>
</gene>
<dbReference type="PANTHER" id="PTHR11699">
    <property type="entry name" value="ALDEHYDE DEHYDROGENASE-RELATED"/>
    <property type="match status" value="1"/>
</dbReference>
<evidence type="ECO:0000313" key="10">
    <source>
        <dbReference type="EMBL" id="KAB1082179.1"/>
    </source>
</evidence>
<dbReference type="FunFam" id="3.40.605.10:FF:000001">
    <property type="entry name" value="Aldehyde dehydrogenase 1"/>
    <property type="match status" value="1"/>
</dbReference>
<dbReference type="RefSeq" id="WP_151047728.1">
    <property type="nucleotide sequence ID" value="NZ_VZUL01000006.1"/>
</dbReference>
<dbReference type="EMBL" id="VZUL01000006">
    <property type="protein sequence ID" value="KAB1082179.1"/>
    <property type="molecule type" value="Genomic_DNA"/>
</dbReference>
<evidence type="ECO:0000256" key="6">
    <source>
        <dbReference type="ARBA" id="ARBA00023097"/>
    </source>
</evidence>
<keyword evidence="3" id="KW-0521">NADP</keyword>
<organism evidence="10 11">
    <name type="scientific">Neorhizobium galegae</name>
    <name type="common">Rhizobium galegae</name>
    <dbReference type="NCBI Taxonomy" id="399"/>
    <lineage>
        <taxon>Bacteria</taxon>
        <taxon>Pseudomonadati</taxon>
        <taxon>Pseudomonadota</taxon>
        <taxon>Alphaproteobacteria</taxon>
        <taxon>Hyphomicrobiales</taxon>
        <taxon>Rhizobiaceae</taxon>
        <taxon>Rhizobium/Agrobacterium group</taxon>
        <taxon>Neorhizobium</taxon>
    </lineage>
</organism>
<dbReference type="CDD" id="cd07112">
    <property type="entry name" value="ALDH_GABALDH-PuuC"/>
    <property type="match status" value="1"/>
</dbReference>
<dbReference type="InterPro" id="IPR029510">
    <property type="entry name" value="Ald_DH_CS_GLU"/>
</dbReference>
<comment type="caution">
    <text evidence="10">The sequence shown here is derived from an EMBL/GenBank/DDBJ whole genome shotgun (WGS) entry which is preliminary data.</text>
</comment>
<evidence type="ECO:0000256" key="3">
    <source>
        <dbReference type="ARBA" id="ARBA00022857"/>
    </source>
</evidence>
<evidence type="ECO:0000256" key="1">
    <source>
        <dbReference type="ARBA" id="ARBA00009986"/>
    </source>
</evidence>
<dbReference type="InterPro" id="IPR016163">
    <property type="entry name" value="Ald_DH_C"/>
</dbReference>
<dbReference type="GO" id="GO:0004030">
    <property type="term" value="F:aldehyde dehydrogenase [NAD(P)+] activity"/>
    <property type="evidence" value="ECO:0007669"/>
    <property type="project" value="UniProtKB-ARBA"/>
</dbReference>
<dbReference type="InterPro" id="IPR015590">
    <property type="entry name" value="Aldehyde_DH_dom"/>
</dbReference>
<dbReference type="Pfam" id="PF00171">
    <property type="entry name" value="Aldedh"/>
    <property type="match status" value="1"/>
</dbReference>
<evidence type="ECO:0000256" key="2">
    <source>
        <dbReference type="ARBA" id="ARBA00022723"/>
    </source>
</evidence>
<dbReference type="AlphaFoldDB" id="A0A6A1TF79"/>
<feature type="active site" evidence="7">
    <location>
        <position position="267"/>
    </location>
</feature>
<dbReference type="PROSITE" id="PS00687">
    <property type="entry name" value="ALDEHYDE_DEHYDR_GLU"/>
    <property type="match status" value="1"/>
</dbReference>
<proteinExistence type="inferred from homology"/>
<dbReference type="Proteomes" id="UP000386575">
    <property type="component" value="Unassembled WGS sequence"/>
</dbReference>
<dbReference type="Gene3D" id="3.40.605.10">
    <property type="entry name" value="Aldehyde Dehydrogenase, Chain A, domain 1"/>
    <property type="match status" value="1"/>
</dbReference>
<keyword evidence="4" id="KW-0630">Potassium</keyword>
<accession>A0A6A1TF79</accession>
<dbReference type="FunFam" id="3.40.309.10:FF:000012">
    <property type="entry name" value="Betaine aldehyde dehydrogenase"/>
    <property type="match status" value="1"/>
</dbReference>
<name>A0A6A1TF79_NEOGA</name>
<keyword evidence="2" id="KW-0479">Metal-binding</keyword>
<dbReference type="GO" id="GO:0046872">
    <property type="term" value="F:metal ion binding"/>
    <property type="evidence" value="ECO:0007669"/>
    <property type="project" value="UniProtKB-KW"/>
</dbReference>
<dbReference type="SUPFAM" id="SSF53720">
    <property type="entry name" value="ALDH-like"/>
    <property type="match status" value="1"/>
</dbReference>
<sequence>MTTYSLDFWTRRSNELKPEGLAFVDGRFVPSLSGRTYENRNPATNSAINHIADCDDSDVDLAVAAARRAFEAGVWSRRSPTERKRILLRVADLIERDLETIALLESMDMGKPVQVAHDYELPDLVEFVRWFAESADKLYDEIAPAAPGNLAMIRREPIGVVAAVVPWNFPLDMAVWKCIPALATGNSIILKPAEQSPLTALHLAKLMSEAGVPDGVFNVLTGYGPSVGQPLGLHMDVDCLAFTGSTEVGKKFMGFSAQSNMKLVWLECGGKSPNLIFEDTADLDAAAELAARVHYNQGEICSSPTRLIVQNSIKDAFIEKVMAHSRAYAPGNPLDPKTLMGAMVDAEHCSRVMSFIERGRQEANLVLGGNRISIGASSNFIEPTIFDCVTQKHSIARDEIFGPVLSVLSFDTEEEAVAMANDTIYGLMASVFTSNLSRAHRMSEVLRAGTVAVNTVDLISPLVPFGGMRQSGNGRDNSLHAFEKYTQLKTTWIKF</sequence>
<evidence type="ECO:0000313" key="11">
    <source>
        <dbReference type="Proteomes" id="UP000386575"/>
    </source>
</evidence>
<evidence type="ECO:0000256" key="8">
    <source>
        <dbReference type="RuleBase" id="RU003345"/>
    </source>
</evidence>
<keyword evidence="6" id="KW-0558">Oxidation</keyword>
<evidence type="ECO:0000256" key="7">
    <source>
        <dbReference type="PROSITE-ProRule" id="PRU10007"/>
    </source>
</evidence>
<comment type="similarity">
    <text evidence="1 8">Belongs to the aldehyde dehydrogenase family.</text>
</comment>
<protein>
    <submittedName>
        <fullName evidence="10">Aldehyde dehydrogenase</fullName>
    </submittedName>
</protein>
<keyword evidence="5 8" id="KW-0560">Oxidoreductase</keyword>
<feature type="domain" description="Aldehyde dehydrogenase" evidence="9">
    <location>
        <begin position="30"/>
        <end position="490"/>
    </location>
</feature>